<organism evidence="1">
    <name type="scientific">Absidia glauca</name>
    <name type="common">Pin mould</name>
    <dbReference type="NCBI Taxonomy" id="4829"/>
    <lineage>
        <taxon>Eukaryota</taxon>
        <taxon>Fungi</taxon>
        <taxon>Fungi incertae sedis</taxon>
        <taxon>Mucoromycota</taxon>
        <taxon>Mucoromycotina</taxon>
        <taxon>Mucoromycetes</taxon>
        <taxon>Mucorales</taxon>
        <taxon>Cunninghamellaceae</taxon>
        <taxon>Absidia</taxon>
    </lineage>
</organism>
<accession>A0A168MHZ5</accession>
<evidence type="ECO:0000313" key="1">
    <source>
        <dbReference type="EMBL" id="SAL98547.1"/>
    </source>
</evidence>
<name>A0A168MHZ5_ABSGL</name>
<dbReference type="InParanoid" id="A0A168MHZ5"/>
<dbReference type="EMBL" id="LT552199">
    <property type="protein sequence ID" value="SAL98547.1"/>
    <property type="molecule type" value="Genomic_DNA"/>
</dbReference>
<dbReference type="Proteomes" id="UP000078561">
    <property type="component" value="Unassembled WGS sequence"/>
</dbReference>
<gene>
    <name evidence="1" type="primary">ABSGL_04096.1 scaffold 5027</name>
</gene>
<evidence type="ECO:0000313" key="2">
    <source>
        <dbReference type="Proteomes" id="UP000078561"/>
    </source>
</evidence>
<protein>
    <submittedName>
        <fullName evidence="1">Uncharacterized protein</fullName>
    </submittedName>
</protein>
<sequence>MLSYVHNNPLTDVINVLVKMYTKHRCIVPFLVYPQGFHQACRPIPQLQHIGCLLQALPAINPDSTWSPGFTKYIPLKYAIQTNDRVVSTPNSFLLRPARLVRQ</sequence>
<dbReference type="AlphaFoldDB" id="A0A168MHZ5"/>
<proteinExistence type="predicted"/>
<keyword evidence="2" id="KW-1185">Reference proteome</keyword>
<reference evidence="1" key="1">
    <citation type="submission" date="2016-04" db="EMBL/GenBank/DDBJ databases">
        <authorList>
            <person name="Evans L.H."/>
            <person name="Alamgir A."/>
            <person name="Owens N."/>
            <person name="Weber N.D."/>
            <person name="Virtaneva K."/>
            <person name="Barbian K."/>
            <person name="Babar A."/>
            <person name="Rosenke K."/>
        </authorList>
    </citation>
    <scope>NUCLEOTIDE SEQUENCE [LARGE SCALE GENOMIC DNA]</scope>
    <source>
        <strain evidence="1">CBS 101.48</strain>
    </source>
</reference>